<dbReference type="PANTHER" id="PTHR37489">
    <property type="entry name" value="DUF3500 DOMAIN-CONTAINING PROTEIN"/>
    <property type="match status" value="1"/>
</dbReference>
<dbReference type="EMBL" id="RCNU01000016">
    <property type="protein sequence ID" value="RWQ91822.1"/>
    <property type="molecule type" value="Genomic_DNA"/>
</dbReference>
<dbReference type="PANTHER" id="PTHR37489:SF1">
    <property type="entry name" value="DUF3500 DOMAIN-CONTAINING PROTEIN"/>
    <property type="match status" value="1"/>
</dbReference>
<evidence type="ECO:0000313" key="2">
    <source>
        <dbReference type="Proteomes" id="UP000283841"/>
    </source>
</evidence>
<sequence>MATATQTMTKLEKASAAFRKHLPDLNTPRFQEAKQQDAYSYAEAFQKNHVPPWLYNLTKAWEKLYEEPYKGVTSDGNIIPDLFKIQDEGVDTGKIVQATENLLSKLSPEQKSKLQYPVNAHEWRAWSNPEFLLRPFGLRLEEQDESVARAILAVIEASLSPEGYQKALGAMRINHFLGEVCEVPKIMNKYSYNFLLFGTPSTTEAWGWNMYGHHLCLNVFLKGSQIVISPTFTGAEPNVVDDGEFYGTQILHPEGDLGLKLMQSLSESQQKRAQIFKKLRDPGMKQTGDLTVDRWNRDDQRHLCGAFRDNRIVPYEGVRVSEFTSEQKNLILDIAEQFLLYHPKKAREIRKAQIKEHFDNAYFSWIGEYGDDDPFYFRIQCPIIIFEFDHHSGVFLTNEEPAKFHIHTIVRTPNGGDYGNALRNPAEKL</sequence>
<accession>A0A443HJ03</accession>
<dbReference type="Proteomes" id="UP000283841">
    <property type="component" value="Unassembled WGS sequence"/>
</dbReference>
<dbReference type="AlphaFoldDB" id="A0A443HJ03"/>
<reference evidence="1 2" key="1">
    <citation type="journal article" date="2018" name="Front. Microbiol.">
        <title>Genomic and genetic insights into a cosmopolitan fungus, Paecilomyces variotii (Eurotiales).</title>
        <authorList>
            <person name="Urquhart A.S."/>
            <person name="Mondo S.J."/>
            <person name="Makela M.R."/>
            <person name="Hane J.K."/>
            <person name="Wiebenga A."/>
            <person name="He G."/>
            <person name="Mihaltcheva S."/>
            <person name="Pangilinan J."/>
            <person name="Lipzen A."/>
            <person name="Barry K."/>
            <person name="de Vries R.P."/>
            <person name="Grigoriev I.V."/>
            <person name="Idnurm A."/>
        </authorList>
    </citation>
    <scope>NUCLEOTIDE SEQUENCE [LARGE SCALE GENOMIC DNA]</scope>
    <source>
        <strain evidence="1 2">CBS 101075</strain>
    </source>
</reference>
<gene>
    <name evidence="1" type="ORF">C8Q69DRAFT_438618</name>
</gene>
<evidence type="ECO:0000313" key="1">
    <source>
        <dbReference type="EMBL" id="RWQ91822.1"/>
    </source>
</evidence>
<name>A0A443HJ03_BYSSP</name>
<keyword evidence="2" id="KW-1185">Reference proteome</keyword>
<dbReference type="InterPro" id="IPR021889">
    <property type="entry name" value="DUF3500"/>
</dbReference>
<dbReference type="STRING" id="264951.A0A443HJ03"/>
<dbReference type="VEuPathDB" id="FungiDB:C8Q69DRAFT_438618"/>
<comment type="caution">
    <text evidence="1">The sequence shown here is derived from an EMBL/GenBank/DDBJ whole genome shotgun (WGS) entry which is preliminary data.</text>
</comment>
<dbReference type="Pfam" id="PF12006">
    <property type="entry name" value="DUF3500"/>
    <property type="match status" value="1"/>
</dbReference>
<organism evidence="1 2">
    <name type="scientific">Byssochlamys spectabilis</name>
    <name type="common">Paecilomyces variotii</name>
    <dbReference type="NCBI Taxonomy" id="264951"/>
    <lineage>
        <taxon>Eukaryota</taxon>
        <taxon>Fungi</taxon>
        <taxon>Dikarya</taxon>
        <taxon>Ascomycota</taxon>
        <taxon>Pezizomycotina</taxon>
        <taxon>Eurotiomycetes</taxon>
        <taxon>Eurotiomycetidae</taxon>
        <taxon>Eurotiales</taxon>
        <taxon>Thermoascaceae</taxon>
        <taxon>Paecilomyces</taxon>
    </lineage>
</organism>
<dbReference type="RefSeq" id="XP_028481467.1">
    <property type="nucleotide sequence ID" value="XM_028628589.1"/>
</dbReference>
<evidence type="ECO:0008006" key="3">
    <source>
        <dbReference type="Google" id="ProtNLM"/>
    </source>
</evidence>
<protein>
    <recommendedName>
        <fullName evidence="3">DUF3500 domain-containing protein</fullName>
    </recommendedName>
</protein>
<proteinExistence type="predicted"/>
<dbReference type="GeneID" id="39597866"/>